<gene>
    <name evidence="2" type="ORF">LTRI10_LOCUS52600</name>
</gene>
<evidence type="ECO:0000313" key="3">
    <source>
        <dbReference type="Proteomes" id="UP001497516"/>
    </source>
</evidence>
<dbReference type="PROSITE" id="PS51257">
    <property type="entry name" value="PROKAR_LIPOPROTEIN"/>
    <property type="match status" value="1"/>
</dbReference>
<dbReference type="Proteomes" id="UP001497516">
    <property type="component" value="Chromosome 9"/>
</dbReference>
<feature type="region of interest" description="Disordered" evidence="1">
    <location>
        <begin position="58"/>
        <end position="83"/>
    </location>
</feature>
<protein>
    <submittedName>
        <fullName evidence="2">Uncharacterized protein</fullName>
    </submittedName>
</protein>
<name>A0AAV2GRD6_9ROSI</name>
<evidence type="ECO:0000313" key="2">
    <source>
        <dbReference type="EMBL" id="CAL1413361.1"/>
    </source>
</evidence>
<keyword evidence="3" id="KW-1185">Reference proteome</keyword>
<accession>A0AAV2GRD6</accession>
<reference evidence="2 3" key="1">
    <citation type="submission" date="2024-04" db="EMBL/GenBank/DDBJ databases">
        <authorList>
            <person name="Fracassetti M."/>
        </authorList>
    </citation>
    <scope>NUCLEOTIDE SEQUENCE [LARGE SCALE GENOMIC DNA]</scope>
</reference>
<dbReference type="AlphaFoldDB" id="A0AAV2GRD6"/>
<organism evidence="2 3">
    <name type="scientific">Linum trigynum</name>
    <dbReference type="NCBI Taxonomy" id="586398"/>
    <lineage>
        <taxon>Eukaryota</taxon>
        <taxon>Viridiplantae</taxon>
        <taxon>Streptophyta</taxon>
        <taxon>Embryophyta</taxon>
        <taxon>Tracheophyta</taxon>
        <taxon>Spermatophyta</taxon>
        <taxon>Magnoliopsida</taxon>
        <taxon>eudicotyledons</taxon>
        <taxon>Gunneridae</taxon>
        <taxon>Pentapetalae</taxon>
        <taxon>rosids</taxon>
        <taxon>fabids</taxon>
        <taxon>Malpighiales</taxon>
        <taxon>Linaceae</taxon>
        <taxon>Linum</taxon>
    </lineage>
</organism>
<dbReference type="EMBL" id="OZ034822">
    <property type="protein sequence ID" value="CAL1413361.1"/>
    <property type="molecule type" value="Genomic_DNA"/>
</dbReference>
<sequence>MKRSRLPDRISIGSRIEALHRHSFSLPLSGSSGCDSHSGCGEEEEHLRIPDLLNLSLQPRIPQSLKSPAPRHHRPSSNSQAMI</sequence>
<proteinExistence type="predicted"/>
<evidence type="ECO:0000256" key="1">
    <source>
        <dbReference type="SAM" id="MobiDB-lite"/>
    </source>
</evidence>